<gene>
    <name evidence="7" type="ORF">g.27136</name>
</gene>
<evidence type="ECO:0000313" key="7">
    <source>
        <dbReference type="EMBL" id="JAS31817.1"/>
    </source>
</evidence>
<dbReference type="InterPro" id="IPR036322">
    <property type="entry name" value="WD40_repeat_dom_sf"/>
</dbReference>
<reference evidence="7" key="1">
    <citation type="submission" date="2015-12" db="EMBL/GenBank/DDBJ databases">
        <title>De novo transcriptome assembly of four potential Pierce s Disease insect vectors from Arizona vineyards.</title>
        <authorList>
            <person name="Tassone E.E."/>
        </authorList>
    </citation>
    <scope>NUCLEOTIDE SEQUENCE</scope>
</reference>
<evidence type="ECO:0000256" key="3">
    <source>
        <dbReference type="ARBA" id="ARBA00022737"/>
    </source>
</evidence>
<proteinExistence type="inferred from homology"/>
<evidence type="ECO:0000256" key="4">
    <source>
        <dbReference type="ARBA" id="ARBA00023478"/>
    </source>
</evidence>
<dbReference type="PANTHER" id="PTHR44019:SF20">
    <property type="entry name" value="WD REPEAT-CONTAINING PROTEIN 55"/>
    <property type="match status" value="1"/>
</dbReference>
<keyword evidence="3" id="KW-0677">Repeat</keyword>
<dbReference type="InterPro" id="IPR019775">
    <property type="entry name" value="WD40_repeat_CS"/>
</dbReference>
<keyword evidence="2 5" id="KW-0853">WD repeat</keyword>
<dbReference type="PROSITE" id="PS50294">
    <property type="entry name" value="WD_REPEATS_REGION"/>
    <property type="match status" value="1"/>
</dbReference>
<dbReference type="PROSITE" id="PS50082">
    <property type="entry name" value="WD_REPEATS_2"/>
    <property type="match status" value="3"/>
</dbReference>
<evidence type="ECO:0000256" key="1">
    <source>
        <dbReference type="ARBA" id="ARBA00007625"/>
    </source>
</evidence>
<dbReference type="SUPFAM" id="SSF50978">
    <property type="entry name" value="WD40 repeat-like"/>
    <property type="match status" value="1"/>
</dbReference>
<comment type="similarity">
    <text evidence="1">Belongs to the WD repeat WDR55 family.</text>
</comment>
<feature type="compositionally biased region" description="Acidic residues" evidence="6">
    <location>
        <begin position="30"/>
        <end position="40"/>
    </location>
</feature>
<dbReference type="PANTHER" id="PTHR44019">
    <property type="entry name" value="WD REPEAT-CONTAINING PROTEIN 55"/>
    <property type="match status" value="1"/>
</dbReference>
<evidence type="ECO:0000256" key="5">
    <source>
        <dbReference type="PROSITE-ProRule" id="PRU00221"/>
    </source>
</evidence>
<feature type="repeat" description="WD" evidence="5">
    <location>
        <begin position="184"/>
        <end position="210"/>
    </location>
</feature>
<dbReference type="InterPro" id="IPR015943">
    <property type="entry name" value="WD40/YVTN_repeat-like_dom_sf"/>
</dbReference>
<evidence type="ECO:0000256" key="2">
    <source>
        <dbReference type="ARBA" id="ARBA00022574"/>
    </source>
</evidence>
<protein>
    <recommendedName>
        <fullName evidence="4">WD repeat-containing protein 55 homolog</fullName>
    </recommendedName>
</protein>
<organism evidence="7">
    <name type="scientific">Clastoptera arizonana</name>
    <name type="common">Arizona spittle bug</name>
    <dbReference type="NCBI Taxonomy" id="38151"/>
    <lineage>
        <taxon>Eukaryota</taxon>
        <taxon>Metazoa</taxon>
        <taxon>Ecdysozoa</taxon>
        <taxon>Arthropoda</taxon>
        <taxon>Hexapoda</taxon>
        <taxon>Insecta</taxon>
        <taxon>Pterygota</taxon>
        <taxon>Neoptera</taxon>
        <taxon>Paraneoptera</taxon>
        <taxon>Hemiptera</taxon>
        <taxon>Auchenorrhyncha</taxon>
        <taxon>Cercopoidea</taxon>
        <taxon>Clastopteridae</taxon>
        <taxon>Clastoptera</taxon>
    </lineage>
</organism>
<dbReference type="AlphaFoldDB" id="A0A1B6E1Q1"/>
<feature type="region of interest" description="Disordered" evidence="6">
    <location>
        <begin position="1"/>
        <end position="63"/>
    </location>
</feature>
<dbReference type="InterPro" id="IPR050505">
    <property type="entry name" value="WDR55/POC1"/>
</dbReference>
<dbReference type="SMART" id="SM00320">
    <property type="entry name" value="WD40"/>
    <property type="match status" value="6"/>
</dbReference>
<dbReference type="Gene3D" id="2.130.10.10">
    <property type="entry name" value="YVTN repeat-like/Quinoprotein amine dehydrogenase"/>
    <property type="match status" value="2"/>
</dbReference>
<name>A0A1B6E1Q1_9HEMI</name>
<dbReference type="PROSITE" id="PS00678">
    <property type="entry name" value="WD_REPEATS_1"/>
    <property type="match status" value="1"/>
</dbReference>
<feature type="repeat" description="WD" evidence="5">
    <location>
        <begin position="338"/>
        <end position="379"/>
    </location>
</feature>
<dbReference type="EMBL" id="GEDC01005481">
    <property type="protein sequence ID" value="JAS31817.1"/>
    <property type="molecule type" value="Transcribed_RNA"/>
</dbReference>
<evidence type="ECO:0000256" key="6">
    <source>
        <dbReference type="SAM" id="MobiDB-lite"/>
    </source>
</evidence>
<accession>A0A1B6E1Q1</accession>
<dbReference type="Pfam" id="PF24796">
    <property type="entry name" value="WDR55"/>
    <property type="match status" value="1"/>
</dbReference>
<dbReference type="InterPro" id="IPR001680">
    <property type="entry name" value="WD40_rpt"/>
</dbReference>
<sequence length="408" mass="45478">MRDYKKHRHIDGSDDDDDSQDMITSLLDYESSDTSEDSDSSESSKPESVNQNATGNIGGDEEEDIAVSAIRRAQERNIEKPQEVYHDDLIVDISFHPSDDIIAAATIVGDVLIYKYSVVGTELVKTLEVHRKSCRAVEFSSSGKTVITGSKDKSLIITDVETTKLNKCFDDAHEDPLYCLLEVNENVIASGDENGVVKLWDLRQNKQISSFKKMEDYVSSIISNDERRYIVCTSGEGTVTSFDMRSRNMHIQSEVFEAELTCAAIVGKSTKLVVGSSQGSLLFYNWEQFGLHVDELPTLGKKAINCMIPISENIVITGWEDGVLRATYLLPNRNLGIVGQHSLSVENLDISHDGEYIASCSLDQKLRFWPISYFEDLNTISSTNKNPNHNLPSSNFSNRGDFFADLAN</sequence>
<feature type="repeat" description="WD" evidence="5">
    <location>
        <begin position="127"/>
        <end position="168"/>
    </location>
</feature>